<protein>
    <recommendedName>
        <fullName evidence="4">Cytochrome c</fullName>
    </recommendedName>
</protein>
<dbReference type="RefSeq" id="WP_147167437.1">
    <property type="nucleotide sequence ID" value="NZ_VOOR01000018.1"/>
</dbReference>
<accession>A0A5C6RP63</accession>
<evidence type="ECO:0008006" key="4">
    <source>
        <dbReference type="Google" id="ProtNLM"/>
    </source>
</evidence>
<dbReference type="AlphaFoldDB" id="A0A5C6RP63"/>
<dbReference type="InterPro" id="IPR036909">
    <property type="entry name" value="Cyt_c-like_dom_sf"/>
</dbReference>
<organism evidence="2 3">
    <name type="scientific">Phaeodactylibacter luteus</name>
    <dbReference type="NCBI Taxonomy" id="1564516"/>
    <lineage>
        <taxon>Bacteria</taxon>
        <taxon>Pseudomonadati</taxon>
        <taxon>Bacteroidota</taxon>
        <taxon>Saprospiria</taxon>
        <taxon>Saprospirales</taxon>
        <taxon>Haliscomenobacteraceae</taxon>
        <taxon>Phaeodactylibacter</taxon>
    </lineage>
</organism>
<proteinExistence type="predicted"/>
<feature type="chain" id="PRO_5022725389" description="Cytochrome c" evidence="1">
    <location>
        <begin position="28"/>
        <end position="98"/>
    </location>
</feature>
<evidence type="ECO:0000313" key="2">
    <source>
        <dbReference type="EMBL" id="TXB63182.1"/>
    </source>
</evidence>
<dbReference type="GO" id="GO:0020037">
    <property type="term" value="F:heme binding"/>
    <property type="evidence" value="ECO:0007669"/>
    <property type="project" value="InterPro"/>
</dbReference>
<comment type="caution">
    <text evidence="2">The sequence shown here is derived from an EMBL/GenBank/DDBJ whole genome shotgun (WGS) entry which is preliminary data.</text>
</comment>
<keyword evidence="1" id="KW-0732">Signal</keyword>
<dbReference type="SUPFAM" id="SSF46626">
    <property type="entry name" value="Cytochrome c"/>
    <property type="match status" value="1"/>
</dbReference>
<dbReference type="GO" id="GO:0009055">
    <property type="term" value="F:electron transfer activity"/>
    <property type="evidence" value="ECO:0007669"/>
    <property type="project" value="InterPro"/>
</dbReference>
<dbReference type="OrthoDB" id="1164702at2"/>
<evidence type="ECO:0000313" key="3">
    <source>
        <dbReference type="Proteomes" id="UP000321580"/>
    </source>
</evidence>
<evidence type="ECO:0000256" key="1">
    <source>
        <dbReference type="SAM" id="SignalP"/>
    </source>
</evidence>
<dbReference type="EMBL" id="VOOR01000018">
    <property type="protein sequence ID" value="TXB63182.1"/>
    <property type="molecule type" value="Genomic_DNA"/>
</dbReference>
<dbReference type="Proteomes" id="UP000321580">
    <property type="component" value="Unassembled WGS sequence"/>
</dbReference>
<feature type="signal peptide" evidence="1">
    <location>
        <begin position="1"/>
        <end position="27"/>
    </location>
</feature>
<name>A0A5C6RP63_9BACT</name>
<sequence>MLKSALTLFVALTVLSSAAPGPGPAEAAFEVLEAKCNPCHLEDKPRRVFTQENMGQYAGSIYKQVFVKAKMPKGDEVKLTPEESKALRTWLAAIGEAG</sequence>
<gene>
    <name evidence="2" type="ORF">FRY97_10255</name>
</gene>
<keyword evidence="3" id="KW-1185">Reference proteome</keyword>
<reference evidence="2 3" key="1">
    <citation type="submission" date="2019-08" db="EMBL/GenBank/DDBJ databases">
        <title>Genome of Phaeodactylibacter luteus.</title>
        <authorList>
            <person name="Bowman J.P."/>
        </authorList>
    </citation>
    <scope>NUCLEOTIDE SEQUENCE [LARGE SCALE GENOMIC DNA]</scope>
    <source>
        <strain evidence="2 3">KCTC 42180</strain>
    </source>
</reference>